<dbReference type="PROSITE" id="PS00284">
    <property type="entry name" value="SERPIN"/>
    <property type="match status" value="1"/>
</dbReference>
<dbReference type="GO" id="GO:0005615">
    <property type="term" value="C:extracellular space"/>
    <property type="evidence" value="ECO:0007669"/>
    <property type="project" value="InterPro"/>
</dbReference>
<dbReference type="InterPro" id="IPR042178">
    <property type="entry name" value="Serpin_sf_1"/>
</dbReference>
<evidence type="ECO:0000256" key="1">
    <source>
        <dbReference type="ARBA" id="ARBA00009500"/>
    </source>
</evidence>
<accession>A0A2P6TN64</accession>
<feature type="signal peptide" evidence="3">
    <location>
        <begin position="1"/>
        <end position="24"/>
    </location>
</feature>
<comment type="similarity">
    <text evidence="1 2">Belongs to the serpin family.</text>
</comment>
<dbReference type="PANTHER" id="PTHR11461:SF211">
    <property type="entry name" value="GH10112P-RELATED"/>
    <property type="match status" value="1"/>
</dbReference>
<dbReference type="SUPFAM" id="SSF56574">
    <property type="entry name" value="Serpins"/>
    <property type="match status" value="1"/>
</dbReference>
<dbReference type="Gene3D" id="3.30.497.10">
    <property type="entry name" value="Antithrombin, subunit I, domain 2"/>
    <property type="match status" value="1"/>
</dbReference>
<dbReference type="InterPro" id="IPR023796">
    <property type="entry name" value="Serpin_dom"/>
</dbReference>
<evidence type="ECO:0000313" key="5">
    <source>
        <dbReference type="EMBL" id="PRW50774.1"/>
    </source>
</evidence>
<dbReference type="EMBL" id="LHPG02000010">
    <property type="protein sequence ID" value="PRW50774.1"/>
    <property type="molecule type" value="Genomic_DNA"/>
</dbReference>
<keyword evidence="6" id="KW-1185">Reference proteome</keyword>
<dbReference type="PANTHER" id="PTHR11461">
    <property type="entry name" value="SERINE PROTEASE INHIBITOR, SERPIN"/>
    <property type="match status" value="1"/>
</dbReference>
<evidence type="ECO:0000256" key="3">
    <source>
        <dbReference type="SAM" id="SignalP"/>
    </source>
</evidence>
<dbReference type="InterPro" id="IPR023795">
    <property type="entry name" value="Serpin_CS"/>
</dbReference>
<evidence type="ECO:0000259" key="4">
    <source>
        <dbReference type="SMART" id="SM00093"/>
    </source>
</evidence>
<evidence type="ECO:0000313" key="6">
    <source>
        <dbReference type="Proteomes" id="UP000239899"/>
    </source>
</evidence>
<dbReference type="Gene3D" id="2.30.39.10">
    <property type="entry name" value="Alpha-1-antitrypsin, domain 1"/>
    <property type="match status" value="1"/>
</dbReference>
<protein>
    <submittedName>
        <fullName evidence="5">Ase inhibitor I4 serpin isoform B</fullName>
    </submittedName>
</protein>
<proteinExistence type="inferred from homology"/>
<feature type="domain" description="Serpin" evidence="4">
    <location>
        <begin position="64"/>
        <end position="463"/>
    </location>
</feature>
<keyword evidence="3" id="KW-0732">Signal</keyword>
<evidence type="ECO:0000256" key="2">
    <source>
        <dbReference type="RuleBase" id="RU000411"/>
    </source>
</evidence>
<organism evidence="5 6">
    <name type="scientific">Chlorella sorokiniana</name>
    <name type="common">Freshwater green alga</name>
    <dbReference type="NCBI Taxonomy" id="3076"/>
    <lineage>
        <taxon>Eukaryota</taxon>
        <taxon>Viridiplantae</taxon>
        <taxon>Chlorophyta</taxon>
        <taxon>core chlorophytes</taxon>
        <taxon>Trebouxiophyceae</taxon>
        <taxon>Chlorellales</taxon>
        <taxon>Chlorellaceae</taxon>
        <taxon>Chlorella clade</taxon>
        <taxon>Chlorella</taxon>
    </lineage>
</organism>
<name>A0A2P6TN64_CHLSO</name>
<sequence>MASRVCSALALAAMLLLAVQPAQCASGRKLLQGEPVPISDTTEQTPVEGSESAAAAQAINEFGDALFEILASQANPAEGGGQIISPFSIAQALGMLLNGVEPGSDSAEQIRSLLGGALPLNEINVALGALTDELLQPNEEVGLRISNANSAWIKDSYTWQEAYQAALQTYFNATLEQLSTAQAVNDWVSEATRGKITEIVNDDIVQQAVLMLVNAVYFKGQWANQFDKEATKGETFNLADGKTLQAAMMAQKFDQGRLQYQVLEGAAMDGVPIQCPAVRLPYNGFTYSAIVSMPAGNLTVDNGQVALETEVGAIPYAEALNACRQAVSASLSPSMAGGNWPAADSPVNLYLPRFEIEFSANLNEALQALNVTAPFVPGDLTQMAEMDGQPATDLAVSDVIHKTYEKVDELGTEAAAVTVIAVGTSAPVETNPPIDLRFDRPFVFDIVHDATGLALFIGDIYKPEEWTA</sequence>
<reference evidence="5 6" key="1">
    <citation type="journal article" date="2018" name="Plant J.">
        <title>Genome sequences of Chlorella sorokiniana UTEX 1602 and Micractinium conductrix SAG 241.80: implications to maltose excretion by a green alga.</title>
        <authorList>
            <person name="Arriola M.B."/>
            <person name="Velmurugan N."/>
            <person name="Zhang Y."/>
            <person name="Plunkett M.H."/>
            <person name="Hondzo H."/>
            <person name="Barney B.M."/>
        </authorList>
    </citation>
    <scope>NUCLEOTIDE SEQUENCE [LARGE SCALE GENOMIC DNA]</scope>
    <source>
        <strain evidence="6">UTEX 1602</strain>
    </source>
</reference>
<dbReference type="SMART" id="SM00093">
    <property type="entry name" value="SERPIN"/>
    <property type="match status" value="1"/>
</dbReference>
<dbReference type="InterPro" id="IPR000215">
    <property type="entry name" value="Serpin_fam"/>
</dbReference>
<dbReference type="Pfam" id="PF00079">
    <property type="entry name" value="Serpin"/>
    <property type="match status" value="1"/>
</dbReference>
<feature type="chain" id="PRO_5015181522" evidence="3">
    <location>
        <begin position="25"/>
        <end position="468"/>
    </location>
</feature>
<gene>
    <name evidence="5" type="ORF">C2E21_5582</name>
</gene>
<dbReference type="Proteomes" id="UP000239899">
    <property type="component" value="Unassembled WGS sequence"/>
</dbReference>
<comment type="caution">
    <text evidence="5">The sequence shown here is derived from an EMBL/GenBank/DDBJ whole genome shotgun (WGS) entry which is preliminary data.</text>
</comment>
<dbReference type="InterPro" id="IPR036186">
    <property type="entry name" value="Serpin_sf"/>
</dbReference>
<dbReference type="AlphaFoldDB" id="A0A2P6TN64"/>
<dbReference type="InterPro" id="IPR042185">
    <property type="entry name" value="Serpin_sf_2"/>
</dbReference>
<dbReference type="OrthoDB" id="1063785at2759"/>
<dbReference type="GO" id="GO:0004867">
    <property type="term" value="F:serine-type endopeptidase inhibitor activity"/>
    <property type="evidence" value="ECO:0007669"/>
    <property type="project" value="InterPro"/>
</dbReference>